<evidence type="ECO:0000313" key="2">
    <source>
        <dbReference type="EMBL" id="GAA4315763.1"/>
    </source>
</evidence>
<evidence type="ECO:0008006" key="4">
    <source>
        <dbReference type="Google" id="ProtNLM"/>
    </source>
</evidence>
<dbReference type="InterPro" id="IPR039559">
    <property type="entry name" value="AIM6_PI-PLC-like_dom"/>
</dbReference>
<gene>
    <name evidence="2" type="ORF">GCM10023143_27320</name>
</gene>
<comment type="caution">
    <text evidence="2">The sequence shown here is derived from an EMBL/GenBank/DDBJ whole genome shotgun (WGS) entry which is preliminary data.</text>
</comment>
<feature type="chain" id="PRO_5045869480" description="Glycerophosphodiester phosphodiesterase" evidence="1">
    <location>
        <begin position="20"/>
        <end position="278"/>
    </location>
</feature>
<accession>A0ABP8G2P7</accession>
<organism evidence="2 3">
    <name type="scientific">Compostibacter hankyongensis</name>
    <dbReference type="NCBI Taxonomy" id="1007089"/>
    <lineage>
        <taxon>Bacteria</taxon>
        <taxon>Pseudomonadati</taxon>
        <taxon>Bacteroidota</taxon>
        <taxon>Chitinophagia</taxon>
        <taxon>Chitinophagales</taxon>
        <taxon>Chitinophagaceae</taxon>
        <taxon>Compostibacter</taxon>
    </lineage>
</organism>
<keyword evidence="3" id="KW-1185">Reference proteome</keyword>
<dbReference type="EMBL" id="BAABFN010000007">
    <property type="protein sequence ID" value="GAA4315763.1"/>
    <property type="molecule type" value="Genomic_DNA"/>
</dbReference>
<evidence type="ECO:0000256" key="1">
    <source>
        <dbReference type="SAM" id="SignalP"/>
    </source>
</evidence>
<name>A0ABP8G2P7_9BACT</name>
<feature type="signal peptide" evidence="1">
    <location>
        <begin position="1"/>
        <end position="19"/>
    </location>
</feature>
<proteinExistence type="predicted"/>
<dbReference type="SUPFAM" id="SSF51695">
    <property type="entry name" value="PLC-like phosphodiesterases"/>
    <property type="match status" value="1"/>
</dbReference>
<reference evidence="3" key="1">
    <citation type="journal article" date="2019" name="Int. J. Syst. Evol. Microbiol.">
        <title>The Global Catalogue of Microorganisms (GCM) 10K type strain sequencing project: providing services to taxonomists for standard genome sequencing and annotation.</title>
        <authorList>
            <consortium name="The Broad Institute Genomics Platform"/>
            <consortium name="The Broad Institute Genome Sequencing Center for Infectious Disease"/>
            <person name="Wu L."/>
            <person name="Ma J."/>
        </authorList>
    </citation>
    <scope>NUCLEOTIDE SEQUENCE [LARGE SCALE GENOMIC DNA]</scope>
    <source>
        <strain evidence="3">JCM 17664</strain>
    </source>
</reference>
<dbReference type="InterPro" id="IPR017946">
    <property type="entry name" value="PLC-like_Pdiesterase_TIM-brl"/>
</dbReference>
<dbReference type="Proteomes" id="UP001501207">
    <property type="component" value="Unassembled WGS sequence"/>
</dbReference>
<evidence type="ECO:0000313" key="3">
    <source>
        <dbReference type="Proteomes" id="UP001501207"/>
    </source>
</evidence>
<protein>
    <recommendedName>
        <fullName evidence="4">Glycerophosphodiester phosphodiesterase</fullName>
    </recommendedName>
</protein>
<keyword evidence="1" id="KW-0732">Signal</keyword>
<dbReference type="RefSeq" id="WP_344980257.1">
    <property type="nucleotide sequence ID" value="NZ_BAABFN010000007.1"/>
</dbReference>
<sequence>MPRIFLFALLLTLSLSAIAQQRPVKAPPGKIKIHSHNDYDHTQPFWDAYEQRAFSIEADVYLRGDSLMVAHQASGIKPGHTLETMYLQPVSRLFEQYQGKVSNDDGYTFYLMIDIKESWQDVLPLLIRRLEQHRSCFDRSHNPMAVQVFISGNRPPDSTFRNYPSLILFDGLPGHRYAPADLRKVVMISDNFETYSNWNGKGRLSEGGRATLRRLVMAAAGLGKPFRFWGAPDTPEAWRTLQQLGPDMVINTDRPGSCRNTLTSAPGAAPAVISAAGR</sequence>
<dbReference type="CDD" id="cd08577">
    <property type="entry name" value="PI-PLCc_GDPD_SF_unchar3"/>
    <property type="match status" value="1"/>
</dbReference>